<dbReference type="EMBL" id="PQXO01001258">
    <property type="protein sequence ID" value="TGO81217.1"/>
    <property type="molecule type" value="Genomic_DNA"/>
</dbReference>
<accession>A0A4Z1KIB6</accession>
<keyword evidence="1" id="KW-0472">Membrane</keyword>
<evidence type="ECO:0000256" key="1">
    <source>
        <dbReference type="SAM" id="Phobius"/>
    </source>
</evidence>
<evidence type="ECO:0000313" key="3">
    <source>
        <dbReference type="Proteomes" id="UP000297280"/>
    </source>
</evidence>
<feature type="transmembrane region" description="Helical" evidence="1">
    <location>
        <begin position="95"/>
        <end position="116"/>
    </location>
</feature>
<proteinExistence type="predicted"/>
<name>A0A4Z1KIB6_9HELO</name>
<keyword evidence="3" id="KW-1185">Reference proteome</keyword>
<feature type="transmembrane region" description="Helical" evidence="1">
    <location>
        <begin position="6"/>
        <end position="27"/>
    </location>
</feature>
<reference evidence="2 3" key="1">
    <citation type="submission" date="2017-12" db="EMBL/GenBank/DDBJ databases">
        <title>Comparative genomics of Botrytis spp.</title>
        <authorList>
            <person name="Valero-Jimenez C.A."/>
            <person name="Tapia P."/>
            <person name="Veloso J."/>
            <person name="Silva-Moreno E."/>
            <person name="Staats M."/>
            <person name="Valdes J.H."/>
            <person name="Van Kan J.A.L."/>
        </authorList>
    </citation>
    <scope>NUCLEOTIDE SEQUENCE [LARGE SCALE GENOMIC DNA]</scope>
    <source>
        <strain evidence="2 3">MUCL3349</strain>
    </source>
</reference>
<keyword evidence="1" id="KW-0812">Transmembrane</keyword>
<evidence type="ECO:0000313" key="2">
    <source>
        <dbReference type="EMBL" id="TGO81217.1"/>
    </source>
</evidence>
<dbReference type="AlphaFoldDB" id="A0A4Z1KIB6"/>
<protein>
    <submittedName>
        <fullName evidence="2">Uncharacterized protein</fullName>
    </submittedName>
</protein>
<keyword evidence="1" id="KW-1133">Transmembrane helix</keyword>
<gene>
    <name evidence="2" type="ORF">BPOR_1265g00010</name>
</gene>
<feature type="transmembrane region" description="Helical" evidence="1">
    <location>
        <begin position="200"/>
        <end position="221"/>
    </location>
</feature>
<comment type="caution">
    <text evidence="2">The sequence shown here is derived from an EMBL/GenBank/DDBJ whole genome shotgun (WGS) entry which is preliminary data.</text>
</comment>
<organism evidence="2 3">
    <name type="scientific">Botrytis porri</name>
    <dbReference type="NCBI Taxonomy" id="87229"/>
    <lineage>
        <taxon>Eukaryota</taxon>
        <taxon>Fungi</taxon>
        <taxon>Dikarya</taxon>
        <taxon>Ascomycota</taxon>
        <taxon>Pezizomycotina</taxon>
        <taxon>Leotiomycetes</taxon>
        <taxon>Helotiales</taxon>
        <taxon>Sclerotiniaceae</taxon>
        <taxon>Botrytis</taxon>
    </lineage>
</organism>
<feature type="transmembrane region" description="Helical" evidence="1">
    <location>
        <begin position="170"/>
        <end position="193"/>
    </location>
</feature>
<dbReference type="Proteomes" id="UP000297280">
    <property type="component" value="Unassembled WGS sequence"/>
</dbReference>
<feature type="transmembrane region" description="Helical" evidence="1">
    <location>
        <begin position="34"/>
        <end position="54"/>
    </location>
</feature>
<sequence>MTSTKIIMWTGMLLATAFATATVYSFFRDSHYKFLTYFRFPSIFLFPAILYFIMEFDVQQVMELINAASTFFRDIVQYFDIQKIAEIITKLPLPFWLITALTICILGAHSIAASFFKEYFQQTEYAAQSTSAVLHTVNHIFTSPQACLQTVFGGLQACFPMIFMGVTSHFPTVCLSILFCLGIVLFVASFLFSKGNQQRAFVLIAVILASPGYIWLVHWTINF</sequence>